<sequence length="90" mass="10437">MKKVWTEKQVAEHFDRPFICFGSASYDDDEDEDDDDDDDDDDNDDDDDDDDDDSDEREILTYQDSSNNARLFSQLLPLCYGGALLARSRR</sequence>
<dbReference type="EMBL" id="BLXT01005511">
    <property type="protein sequence ID" value="GFO23668.1"/>
    <property type="molecule type" value="Genomic_DNA"/>
</dbReference>
<feature type="region of interest" description="Disordered" evidence="1">
    <location>
        <begin position="21"/>
        <end position="55"/>
    </location>
</feature>
<evidence type="ECO:0000256" key="1">
    <source>
        <dbReference type="SAM" id="MobiDB-lite"/>
    </source>
</evidence>
<dbReference type="AlphaFoldDB" id="A0AAV4BXY8"/>
<organism evidence="2 3">
    <name type="scientific">Plakobranchus ocellatus</name>
    <dbReference type="NCBI Taxonomy" id="259542"/>
    <lineage>
        <taxon>Eukaryota</taxon>
        <taxon>Metazoa</taxon>
        <taxon>Spiralia</taxon>
        <taxon>Lophotrochozoa</taxon>
        <taxon>Mollusca</taxon>
        <taxon>Gastropoda</taxon>
        <taxon>Heterobranchia</taxon>
        <taxon>Euthyneura</taxon>
        <taxon>Panpulmonata</taxon>
        <taxon>Sacoglossa</taxon>
        <taxon>Placobranchoidea</taxon>
        <taxon>Plakobranchidae</taxon>
        <taxon>Plakobranchus</taxon>
    </lineage>
</organism>
<dbReference type="Proteomes" id="UP000735302">
    <property type="component" value="Unassembled WGS sequence"/>
</dbReference>
<comment type="caution">
    <text evidence="2">The sequence shown here is derived from an EMBL/GenBank/DDBJ whole genome shotgun (WGS) entry which is preliminary data.</text>
</comment>
<feature type="compositionally biased region" description="Acidic residues" evidence="1">
    <location>
        <begin position="26"/>
        <end position="55"/>
    </location>
</feature>
<accession>A0AAV4BXY8</accession>
<proteinExistence type="predicted"/>
<gene>
    <name evidence="2" type="ORF">PoB_005017300</name>
</gene>
<evidence type="ECO:0000313" key="2">
    <source>
        <dbReference type="EMBL" id="GFO23668.1"/>
    </source>
</evidence>
<protein>
    <submittedName>
        <fullName evidence="2">Uncharacterized protein</fullName>
    </submittedName>
</protein>
<keyword evidence="3" id="KW-1185">Reference proteome</keyword>
<name>A0AAV4BXY8_9GAST</name>
<evidence type="ECO:0000313" key="3">
    <source>
        <dbReference type="Proteomes" id="UP000735302"/>
    </source>
</evidence>
<reference evidence="2 3" key="1">
    <citation type="journal article" date="2021" name="Elife">
        <title>Chloroplast acquisition without the gene transfer in kleptoplastic sea slugs, Plakobranchus ocellatus.</title>
        <authorList>
            <person name="Maeda T."/>
            <person name="Takahashi S."/>
            <person name="Yoshida T."/>
            <person name="Shimamura S."/>
            <person name="Takaki Y."/>
            <person name="Nagai Y."/>
            <person name="Toyoda A."/>
            <person name="Suzuki Y."/>
            <person name="Arimoto A."/>
            <person name="Ishii H."/>
            <person name="Satoh N."/>
            <person name="Nishiyama T."/>
            <person name="Hasebe M."/>
            <person name="Maruyama T."/>
            <person name="Minagawa J."/>
            <person name="Obokata J."/>
            <person name="Shigenobu S."/>
        </authorList>
    </citation>
    <scope>NUCLEOTIDE SEQUENCE [LARGE SCALE GENOMIC DNA]</scope>
</reference>